<dbReference type="WBParaSite" id="nRc.2.0.1.t27269-RA">
    <property type="protein sequence ID" value="nRc.2.0.1.t27269-RA"/>
    <property type="gene ID" value="nRc.2.0.1.g27269"/>
</dbReference>
<comment type="subcellular location">
    <subcellularLocation>
        <location evidence="1">Membrane</location>
        <topology evidence="1">Multi-pass membrane protein</topology>
    </subcellularLocation>
</comment>
<evidence type="ECO:0000256" key="5">
    <source>
        <dbReference type="SAM" id="Phobius"/>
    </source>
</evidence>
<evidence type="ECO:0000313" key="8">
    <source>
        <dbReference type="WBParaSite" id="nRc.2.0.1.t27269-RA"/>
    </source>
</evidence>
<dbReference type="InterPro" id="IPR011531">
    <property type="entry name" value="HCO3_transpt-like_TM_dom"/>
</dbReference>
<dbReference type="GO" id="GO:0051453">
    <property type="term" value="P:regulation of intracellular pH"/>
    <property type="evidence" value="ECO:0007669"/>
    <property type="project" value="TreeGrafter"/>
</dbReference>
<evidence type="ECO:0000256" key="4">
    <source>
        <dbReference type="ARBA" id="ARBA00023136"/>
    </source>
</evidence>
<evidence type="ECO:0000256" key="1">
    <source>
        <dbReference type="ARBA" id="ARBA00004141"/>
    </source>
</evidence>
<proteinExistence type="predicted"/>
<dbReference type="Proteomes" id="UP000887565">
    <property type="component" value="Unplaced"/>
</dbReference>
<keyword evidence="2 5" id="KW-0812">Transmembrane</keyword>
<dbReference type="GO" id="GO:0005886">
    <property type="term" value="C:plasma membrane"/>
    <property type="evidence" value="ECO:0007669"/>
    <property type="project" value="TreeGrafter"/>
</dbReference>
<evidence type="ECO:0000256" key="2">
    <source>
        <dbReference type="ARBA" id="ARBA00022692"/>
    </source>
</evidence>
<keyword evidence="3 5" id="KW-1133">Transmembrane helix</keyword>
<feature type="transmembrane region" description="Helical" evidence="5">
    <location>
        <begin position="43"/>
        <end position="61"/>
    </location>
</feature>
<keyword evidence="4 5" id="KW-0472">Membrane</keyword>
<dbReference type="PANTHER" id="PTHR11453">
    <property type="entry name" value="ANION EXCHANGE PROTEIN"/>
    <property type="match status" value="1"/>
</dbReference>
<dbReference type="GO" id="GO:0008510">
    <property type="term" value="F:sodium:bicarbonate symporter activity"/>
    <property type="evidence" value="ECO:0007669"/>
    <property type="project" value="TreeGrafter"/>
</dbReference>
<dbReference type="PANTHER" id="PTHR11453:SF36">
    <property type="entry name" value="ANION EXCHANGE PROTEIN"/>
    <property type="match status" value="1"/>
</dbReference>
<sequence>MVTAAVAVPEQRVSPVVAHIMMAFCIFMGSVEKWALAIKTFFIPQPALLGVFFYMGVSCLLDQQFFQRILLFLTPVKHQPDFNYLRLIKMRRVHLFTVFQIVAFGLLCTVHYVDYIEMFFPVMLIALVAYRKLLNYLFNERELCILDDPFPPWNALKKGANDNMVIVDGMDTAFLRSFGLSSKETYIQ</sequence>
<feature type="domain" description="Bicarbonate transporter-like transmembrane" evidence="6">
    <location>
        <begin position="6"/>
        <end position="149"/>
    </location>
</feature>
<feature type="transmembrane region" description="Helical" evidence="5">
    <location>
        <begin position="93"/>
        <end position="113"/>
    </location>
</feature>
<dbReference type="Pfam" id="PF00955">
    <property type="entry name" value="HCO3_cotransp"/>
    <property type="match status" value="1"/>
</dbReference>
<dbReference type="GO" id="GO:0006820">
    <property type="term" value="P:monoatomic anion transport"/>
    <property type="evidence" value="ECO:0007669"/>
    <property type="project" value="InterPro"/>
</dbReference>
<organism evidence="7 8">
    <name type="scientific">Romanomermis culicivorax</name>
    <name type="common">Nematode worm</name>
    <dbReference type="NCBI Taxonomy" id="13658"/>
    <lineage>
        <taxon>Eukaryota</taxon>
        <taxon>Metazoa</taxon>
        <taxon>Ecdysozoa</taxon>
        <taxon>Nematoda</taxon>
        <taxon>Enoplea</taxon>
        <taxon>Dorylaimia</taxon>
        <taxon>Mermithida</taxon>
        <taxon>Mermithoidea</taxon>
        <taxon>Mermithidae</taxon>
        <taxon>Romanomermis</taxon>
    </lineage>
</organism>
<dbReference type="AlphaFoldDB" id="A0A915JM36"/>
<dbReference type="InterPro" id="IPR003020">
    <property type="entry name" value="HCO3_transpt_euk"/>
</dbReference>
<reference evidence="8" key="1">
    <citation type="submission" date="2022-11" db="UniProtKB">
        <authorList>
            <consortium name="WormBaseParasite"/>
        </authorList>
    </citation>
    <scope>IDENTIFICATION</scope>
</reference>
<evidence type="ECO:0000256" key="3">
    <source>
        <dbReference type="ARBA" id="ARBA00022989"/>
    </source>
</evidence>
<keyword evidence="7" id="KW-1185">Reference proteome</keyword>
<feature type="transmembrane region" description="Helical" evidence="5">
    <location>
        <begin position="12"/>
        <end position="31"/>
    </location>
</feature>
<dbReference type="GO" id="GO:0005452">
    <property type="term" value="F:solute:inorganic anion antiporter activity"/>
    <property type="evidence" value="ECO:0007669"/>
    <property type="project" value="InterPro"/>
</dbReference>
<evidence type="ECO:0000259" key="6">
    <source>
        <dbReference type="Pfam" id="PF00955"/>
    </source>
</evidence>
<accession>A0A915JM36</accession>
<name>A0A915JM36_ROMCU</name>
<evidence type="ECO:0000313" key="7">
    <source>
        <dbReference type="Proteomes" id="UP000887565"/>
    </source>
</evidence>
<protein>
    <submittedName>
        <fullName evidence="8">Bicarbonate transporter-like transmembrane domain-containing protein</fullName>
    </submittedName>
</protein>